<gene>
    <name evidence="1" type="ORF">OPKNFCMD_4517</name>
</gene>
<evidence type="ECO:0000313" key="2">
    <source>
        <dbReference type="Proteomes" id="UP001055167"/>
    </source>
</evidence>
<keyword evidence="2" id="KW-1185">Reference proteome</keyword>
<proteinExistence type="predicted"/>
<comment type="caution">
    <text evidence="1">The sequence shown here is derived from an EMBL/GenBank/DDBJ whole genome shotgun (WGS) entry which is preliminary data.</text>
</comment>
<protein>
    <submittedName>
        <fullName evidence="1">Uncharacterized protein</fullName>
    </submittedName>
</protein>
<name>A0ABQ4R3M6_9HYPH</name>
<dbReference type="RefSeq" id="WP_128565553.1">
    <property type="nucleotide sequence ID" value="NZ_BPQH01000015.1"/>
</dbReference>
<reference evidence="1" key="2">
    <citation type="submission" date="2021-08" db="EMBL/GenBank/DDBJ databases">
        <authorList>
            <person name="Tani A."/>
            <person name="Ola A."/>
            <person name="Ogura Y."/>
            <person name="Katsura K."/>
            <person name="Hayashi T."/>
        </authorList>
    </citation>
    <scope>NUCLEOTIDE SEQUENCE</scope>
    <source>
        <strain evidence="1">KCTC 52305</strain>
    </source>
</reference>
<accession>A0ABQ4R3M6</accession>
<evidence type="ECO:0000313" key="1">
    <source>
        <dbReference type="EMBL" id="GJD51759.1"/>
    </source>
</evidence>
<reference evidence="1" key="1">
    <citation type="journal article" date="2021" name="Front. Microbiol.">
        <title>Comprehensive Comparative Genomics and Phenotyping of Methylobacterium Species.</title>
        <authorList>
            <person name="Alessa O."/>
            <person name="Ogura Y."/>
            <person name="Fujitani Y."/>
            <person name="Takami H."/>
            <person name="Hayashi T."/>
            <person name="Sahin N."/>
            <person name="Tani A."/>
        </authorList>
    </citation>
    <scope>NUCLEOTIDE SEQUENCE</scope>
    <source>
        <strain evidence="1">KCTC 52305</strain>
    </source>
</reference>
<sequence>MALSGFHVCCALVNIQHGPGLMGAVQWGETLSSAGTTTNTAPNLNLSPTALNGGFLNFELRSSVDAFVAIGPTPNAGSGGARFYLPANETRNVFCGGGDRVAWIAA</sequence>
<dbReference type="Proteomes" id="UP001055167">
    <property type="component" value="Unassembled WGS sequence"/>
</dbReference>
<organism evidence="1 2">
    <name type="scientific">Methylobacterium crusticola</name>
    <dbReference type="NCBI Taxonomy" id="1697972"/>
    <lineage>
        <taxon>Bacteria</taxon>
        <taxon>Pseudomonadati</taxon>
        <taxon>Pseudomonadota</taxon>
        <taxon>Alphaproteobacteria</taxon>
        <taxon>Hyphomicrobiales</taxon>
        <taxon>Methylobacteriaceae</taxon>
        <taxon>Methylobacterium</taxon>
    </lineage>
</organism>
<dbReference type="EMBL" id="BPQH01000015">
    <property type="protein sequence ID" value="GJD51759.1"/>
    <property type="molecule type" value="Genomic_DNA"/>
</dbReference>